<protein>
    <submittedName>
        <fullName evidence="2">Uncharacterized protein</fullName>
    </submittedName>
</protein>
<proteinExistence type="predicted"/>
<gene>
    <name evidence="2" type="ORF">BPAE_1109g00010</name>
</gene>
<sequence length="134" mass="15463">MNKLLPAGTQMIDAMKRNALFVKYVKFLNDQQTMVRKQLYIATRNNLIQKSIIRAAPAEIRSKFLNGQKLYGQLQAQIARGQNVVINTQRLHHLHPSLQRLYRQAVDSQRRRQQTRRSNAPSPSLRALNISTSL</sequence>
<dbReference type="AlphaFoldDB" id="A0A4Z1EBL6"/>
<dbReference type="Proteomes" id="UP000297910">
    <property type="component" value="Unassembled WGS sequence"/>
</dbReference>
<evidence type="ECO:0000313" key="2">
    <source>
        <dbReference type="EMBL" id="TGO09704.1"/>
    </source>
</evidence>
<comment type="caution">
    <text evidence="2">The sequence shown here is derived from an EMBL/GenBank/DDBJ whole genome shotgun (WGS) entry which is preliminary data.</text>
</comment>
<dbReference type="EMBL" id="PQXI01001106">
    <property type="protein sequence ID" value="TGO09704.1"/>
    <property type="molecule type" value="Genomic_DNA"/>
</dbReference>
<feature type="region of interest" description="Disordered" evidence="1">
    <location>
        <begin position="108"/>
        <end position="134"/>
    </location>
</feature>
<name>A0A4Z1EBL6_9HELO</name>
<keyword evidence="3" id="KW-1185">Reference proteome</keyword>
<accession>A0A4Z1EBL6</accession>
<reference evidence="2 3" key="1">
    <citation type="submission" date="2017-12" db="EMBL/GenBank/DDBJ databases">
        <title>Comparative genomics of Botrytis spp.</title>
        <authorList>
            <person name="Valero-Jimenez C.A."/>
            <person name="Tapia P."/>
            <person name="Veloso J."/>
            <person name="Silva-Moreno E."/>
            <person name="Staats M."/>
            <person name="Valdes J.H."/>
            <person name="Van Kan J.A.L."/>
        </authorList>
    </citation>
    <scope>NUCLEOTIDE SEQUENCE [LARGE SCALE GENOMIC DNA]</scope>
    <source>
        <strain evidence="2 3">Bp0003</strain>
    </source>
</reference>
<evidence type="ECO:0000256" key="1">
    <source>
        <dbReference type="SAM" id="MobiDB-lite"/>
    </source>
</evidence>
<evidence type="ECO:0000313" key="3">
    <source>
        <dbReference type="Proteomes" id="UP000297910"/>
    </source>
</evidence>
<organism evidence="2 3">
    <name type="scientific">Botrytis paeoniae</name>
    <dbReference type="NCBI Taxonomy" id="278948"/>
    <lineage>
        <taxon>Eukaryota</taxon>
        <taxon>Fungi</taxon>
        <taxon>Dikarya</taxon>
        <taxon>Ascomycota</taxon>
        <taxon>Pezizomycotina</taxon>
        <taxon>Leotiomycetes</taxon>
        <taxon>Helotiales</taxon>
        <taxon>Sclerotiniaceae</taxon>
        <taxon>Botrytis</taxon>
    </lineage>
</organism>